<dbReference type="InterPro" id="IPR019734">
    <property type="entry name" value="TPR_rpt"/>
</dbReference>
<dbReference type="PROSITE" id="PS50005">
    <property type="entry name" value="TPR"/>
    <property type="match status" value="1"/>
</dbReference>
<dbReference type="SUPFAM" id="SSF48452">
    <property type="entry name" value="TPR-like"/>
    <property type="match status" value="1"/>
</dbReference>
<evidence type="ECO:0000256" key="1">
    <source>
        <dbReference type="PROSITE-ProRule" id="PRU00339"/>
    </source>
</evidence>
<keyword evidence="4" id="KW-1185">Reference proteome</keyword>
<feature type="domain" description="Orc1-like AAA ATPase" evidence="2">
    <location>
        <begin position="8"/>
        <end position="153"/>
    </location>
</feature>
<dbReference type="Gene3D" id="1.25.40.10">
    <property type="entry name" value="Tetratricopeptide repeat domain"/>
    <property type="match status" value="1"/>
</dbReference>
<accession>A0A975BE78</accession>
<gene>
    <name evidence="3" type="ORF">dnl_61770</name>
</gene>
<dbReference type="EMBL" id="CP061799">
    <property type="protein sequence ID" value="QTA83762.1"/>
    <property type="molecule type" value="Genomic_DNA"/>
</dbReference>
<dbReference type="AlphaFoldDB" id="A0A975BE78"/>
<dbReference type="Gene3D" id="3.40.50.300">
    <property type="entry name" value="P-loop containing nucleotide triphosphate hydrolases"/>
    <property type="match status" value="1"/>
</dbReference>
<dbReference type="KEGG" id="dli:dnl_61770"/>
<name>A0A975BE78_9BACT</name>
<protein>
    <submittedName>
        <fullName evidence="3">AAA family ATPase domain-containing protein, tetratricopeptide repeat-containing protein</fullName>
    </submittedName>
</protein>
<dbReference type="Proteomes" id="UP000663720">
    <property type="component" value="Chromosome"/>
</dbReference>
<dbReference type="SMART" id="SM00028">
    <property type="entry name" value="TPR"/>
    <property type="match status" value="3"/>
</dbReference>
<dbReference type="SUPFAM" id="SSF52540">
    <property type="entry name" value="P-loop containing nucleoside triphosphate hydrolases"/>
    <property type="match status" value="1"/>
</dbReference>
<sequence length="824" mass="96622">MPEIPRDKFVGREKEMQVIEKAINSDLSDKNYFRIVNIQGQGGIGKTSILREVKERLKDNNNILTTSIIDFFDIATNTKIGFLDELNSLLPIKTTAQFKEYRKAKANFYEVEAAGITGDVKKDTLAKFFASFKMCYNFIAADKRIVLLIDTFEVVQKKHGEWLVGWLIGLNNTVVIIAGRENEKWQELAVKSAGSRHVDYLELKKMNSNDTKDLLNLSEYGRALPDEEREKLEIISKGLPILLIMAVDREWPPGGIRGGIQPGKEYTEISEKYSLERLQEIEKKDSEKLEKIHKDFKKELIEKAYRIFDIDPIARVILYMSLIYKYLTADMLNYLMPGKTKDEIEGLLNEINKWTFTKHDPRTGSYWLHDLVRDLINEYAWPEIAREEEERKSIYKRIVRYYEEILIEGIKNEKERLFSERKKANASDDKEKESECFRQLINLKAKRQHYQAHQVYYDIMADYEHGIIRYQMQFVYNLWVREKDANVLLQQERDMTLNALKQSYSEIETKLDTSKEKIVFHRKFDQGLSDLESIADQWAKNENLYQYTDILLYQGIANNYKGEHEKAEHIFKETIVLLDSLDKQVRDQEIHILKVWQIKRSQARCYGHLGYCYFQTGRFSESIDEYNKALEYAKGIEIDSERSQLFNDLSYVLCRLGHFERGRMYWQKGFEIREKLLFKSPIALSLNNRGIIEYLADVPYNGKKYSEKALNMFKDISDIRGIGLSSRALGGLLARIGDIESSIEILEKAEGHLEEAEKIFMENGAVPSPFYLAETYDRMALLYEHWARILKDQGGDDKKKYFEKLEDAEKYYNFRTPDMECLIL</sequence>
<organism evidence="3 4">
    <name type="scientific">Desulfonema limicola</name>
    <dbReference type="NCBI Taxonomy" id="45656"/>
    <lineage>
        <taxon>Bacteria</taxon>
        <taxon>Pseudomonadati</taxon>
        <taxon>Thermodesulfobacteriota</taxon>
        <taxon>Desulfobacteria</taxon>
        <taxon>Desulfobacterales</taxon>
        <taxon>Desulfococcaceae</taxon>
        <taxon>Desulfonema</taxon>
    </lineage>
</organism>
<dbReference type="RefSeq" id="WP_207689562.1">
    <property type="nucleotide sequence ID" value="NZ_CP061799.1"/>
</dbReference>
<evidence type="ECO:0000313" key="3">
    <source>
        <dbReference type="EMBL" id="QTA83762.1"/>
    </source>
</evidence>
<evidence type="ECO:0000313" key="4">
    <source>
        <dbReference type="Proteomes" id="UP000663720"/>
    </source>
</evidence>
<reference evidence="3" key="1">
    <citation type="journal article" date="2021" name="Microb. Physiol.">
        <title>Proteogenomic Insights into the Physiology of Marine, Sulfate-Reducing, Filamentous Desulfonema limicola and Desulfonema magnum.</title>
        <authorList>
            <person name="Schnaars V."/>
            <person name="Wohlbrand L."/>
            <person name="Scheve S."/>
            <person name="Hinrichs C."/>
            <person name="Reinhardt R."/>
            <person name="Rabus R."/>
        </authorList>
    </citation>
    <scope>NUCLEOTIDE SEQUENCE</scope>
    <source>
        <strain evidence="3">5ac10</strain>
    </source>
</reference>
<keyword evidence="1" id="KW-0802">TPR repeat</keyword>
<dbReference type="InterPro" id="IPR011990">
    <property type="entry name" value="TPR-like_helical_dom_sf"/>
</dbReference>
<dbReference type="InterPro" id="IPR041664">
    <property type="entry name" value="AAA_16"/>
</dbReference>
<feature type="repeat" description="TPR" evidence="1">
    <location>
        <begin position="603"/>
        <end position="636"/>
    </location>
</feature>
<dbReference type="Pfam" id="PF13191">
    <property type="entry name" value="AAA_16"/>
    <property type="match status" value="1"/>
</dbReference>
<proteinExistence type="predicted"/>
<evidence type="ECO:0000259" key="2">
    <source>
        <dbReference type="Pfam" id="PF13191"/>
    </source>
</evidence>
<dbReference type="InterPro" id="IPR027417">
    <property type="entry name" value="P-loop_NTPase"/>
</dbReference>